<name>A0A4Y2L2J3_ARAVE</name>
<accession>A0A4Y2L2J3</accession>
<evidence type="ECO:0000313" key="1">
    <source>
        <dbReference type="EMBL" id="GBN08639.1"/>
    </source>
</evidence>
<protein>
    <submittedName>
        <fullName evidence="1">Uncharacterized protein</fullName>
    </submittedName>
</protein>
<dbReference type="Proteomes" id="UP000499080">
    <property type="component" value="Unassembled WGS sequence"/>
</dbReference>
<reference evidence="1 2" key="1">
    <citation type="journal article" date="2019" name="Sci. Rep.">
        <title>Orb-weaving spider Araneus ventricosus genome elucidates the spidroin gene catalogue.</title>
        <authorList>
            <person name="Kono N."/>
            <person name="Nakamura H."/>
            <person name="Ohtoshi R."/>
            <person name="Moran D.A.P."/>
            <person name="Shinohara A."/>
            <person name="Yoshida Y."/>
            <person name="Fujiwara M."/>
            <person name="Mori M."/>
            <person name="Tomita M."/>
            <person name="Arakawa K."/>
        </authorList>
    </citation>
    <scope>NUCLEOTIDE SEQUENCE [LARGE SCALE GENOMIC DNA]</scope>
</reference>
<proteinExistence type="predicted"/>
<dbReference type="EMBL" id="BGPR01005279">
    <property type="protein sequence ID" value="GBN08639.1"/>
    <property type="molecule type" value="Genomic_DNA"/>
</dbReference>
<keyword evidence="2" id="KW-1185">Reference proteome</keyword>
<dbReference type="AlphaFoldDB" id="A0A4Y2L2J3"/>
<evidence type="ECO:0000313" key="2">
    <source>
        <dbReference type="Proteomes" id="UP000499080"/>
    </source>
</evidence>
<gene>
    <name evidence="1" type="ORF">AVEN_20918_1</name>
</gene>
<organism evidence="1 2">
    <name type="scientific">Araneus ventricosus</name>
    <name type="common">Orbweaver spider</name>
    <name type="synonym">Epeira ventricosa</name>
    <dbReference type="NCBI Taxonomy" id="182803"/>
    <lineage>
        <taxon>Eukaryota</taxon>
        <taxon>Metazoa</taxon>
        <taxon>Ecdysozoa</taxon>
        <taxon>Arthropoda</taxon>
        <taxon>Chelicerata</taxon>
        <taxon>Arachnida</taxon>
        <taxon>Araneae</taxon>
        <taxon>Araneomorphae</taxon>
        <taxon>Entelegynae</taxon>
        <taxon>Araneoidea</taxon>
        <taxon>Araneidae</taxon>
        <taxon>Araneus</taxon>
    </lineage>
</organism>
<comment type="caution">
    <text evidence="1">The sequence shown here is derived from an EMBL/GenBank/DDBJ whole genome shotgun (WGS) entry which is preliminary data.</text>
</comment>
<sequence>MSFSVLVTVLAKKTFSYRRVPLFVRFMAVKLNYKRGKKAPLIAISHKNRALSAQRDSITSVFLGASETNKKILKSIAVRLCKEELPCSNSPRVCAMAATFWRNICICSEGQRKWTGQRLQYSSYGQL</sequence>